<gene>
    <name evidence="1" type="ORF">ACJRO7_031442</name>
</gene>
<evidence type="ECO:0000313" key="1">
    <source>
        <dbReference type="EMBL" id="KAL3726543.1"/>
    </source>
</evidence>
<proteinExistence type="predicted"/>
<sequence>MANRCSASPSLWTSARDQGLAVGTMERGWTGRSALDATIDRHSTARSGLLLTGFDLETWLAHGCRR</sequence>
<protein>
    <submittedName>
        <fullName evidence="1">Uncharacterized protein</fullName>
    </submittedName>
</protein>
<keyword evidence="2" id="KW-1185">Reference proteome</keyword>
<dbReference type="Proteomes" id="UP001634007">
    <property type="component" value="Unassembled WGS sequence"/>
</dbReference>
<dbReference type="EMBL" id="JBJKBG010000008">
    <property type="protein sequence ID" value="KAL3726543.1"/>
    <property type="molecule type" value="Genomic_DNA"/>
</dbReference>
<reference evidence="1 2" key="1">
    <citation type="submission" date="2024-11" db="EMBL/GenBank/DDBJ databases">
        <title>Chromosome-level genome assembly of Eucalyptus globulus Labill. provides insights into its genome evolution.</title>
        <authorList>
            <person name="Li X."/>
        </authorList>
    </citation>
    <scope>NUCLEOTIDE SEQUENCE [LARGE SCALE GENOMIC DNA]</scope>
    <source>
        <strain evidence="1">CL2024</strain>
        <tissue evidence="1">Fresh tender leaves</tissue>
    </source>
</reference>
<name>A0ABD3JI26_EUCGL</name>
<organism evidence="1 2">
    <name type="scientific">Eucalyptus globulus</name>
    <name type="common">Tasmanian blue gum</name>
    <dbReference type="NCBI Taxonomy" id="34317"/>
    <lineage>
        <taxon>Eukaryota</taxon>
        <taxon>Viridiplantae</taxon>
        <taxon>Streptophyta</taxon>
        <taxon>Embryophyta</taxon>
        <taxon>Tracheophyta</taxon>
        <taxon>Spermatophyta</taxon>
        <taxon>Magnoliopsida</taxon>
        <taxon>eudicotyledons</taxon>
        <taxon>Gunneridae</taxon>
        <taxon>Pentapetalae</taxon>
        <taxon>rosids</taxon>
        <taxon>malvids</taxon>
        <taxon>Myrtales</taxon>
        <taxon>Myrtaceae</taxon>
        <taxon>Myrtoideae</taxon>
        <taxon>Eucalypteae</taxon>
        <taxon>Eucalyptus</taxon>
    </lineage>
</organism>
<dbReference type="AlphaFoldDB" id="A0ABD3JI26"/>
<comment type="caution">
    <text evidence="1">The sequence shown here is derived from an EMBL/GenBank/DDBJ whole genome shotgun (WGS) entry which is preliminary data.</text>
</comment>
<accession>A0ABD3JI26</accession>
<evidence type="ECO:0000313" key="2">
    <source>
        <dbReference type="Proteomes" id="UP001634007"/>
    </source>
</evidence>